<evidence type="ECO:0000313" key="9">
    <source>
        <dbReference type="EMBL" id="MCL7929664.1"/>
    </source>
</evidence>
<dbReference type="EMBL" id="JAMJPJ010000007">
    <property type="protein sequence ID" value="MCL7929664.1"/>
    <property type="molecule type" value="Genomic_DNA"/>
</dbReference>
<proteinExistence type="predicted"/>
<protein>
    <submittedName>
        <fullName evidence="9">GspH/FimT family pseudopilin</fullName>
    </submittedName>
</protein>
<name>A0ABT0SPD8_9GAMM</name>
<evidence type="ECO:0000259" key="8">
    <source>
        <dbReference type="Pfam" id="PF12019"/>
    </source>
</evidence>
<keyword evidence="7" id="KW-0472">Membrane</keyword>
<accession>A0ABT0SPD8</accession>
<dbReference type="Proteomes" id="UP001165308">
    <property type="component" value="Unassembled WGS sequence"/>
</dbReference>
<evidence type="ECO:0000256" key="4">
    <source>
        <dbReference type="ARBA" id="ARBA00022519"/>
    </source>
</evidence>
<gene>
    <name evidence="9" type="ORF">M8006_06645</name>
</gene>
<dbReference type="Pfam" id="PF12019">
    <property type="entry name" value="GspH"/>
    <property type="match status" value="1"/>
</dbReference>
<organism evidence="9 10">
    <name type="scientific">Halomonas llamarensis</name>
    <dbReference type="NCBI Taxonomy" id="2945104"/>
    <lineage>
        <taxon>Bacteria</taxon>
        <taxon>Pseudomonadati</taxon>
        <taxon>Pseudomonadota</taxon>
        <taxon>Gammaproteobacteria</taxon>
        <taxon>Oceanospirillales</taxon>
        <taxon>Halomonadaceae</taxon>
        <taxon>Halomonas</taxon>
    </lineage>
</organism>
<comment type="caution">
    <text evidence="9">The sequence shown here is derived from an EMBL/GenBank/DDBJ whole genome shotgun (WGS) entry which is preliminary data.</text>
</comment>
<feature type="domain" description="General secretion pathway GspH" evidence="8">
    <location>
        <begin position="2"/>
        <end position="68"/>
    </location>
</feature>
<evidence type="ECO:0000256" key="6">
    <source>
        <dbReference type="ARBA" id="ARBA00022989"/>
    </source>
</evidence>
<evidence type="ECO:0000256" key="7">
    <source>
        <dbReference type="ARBA" id="ARBA00023136"/>
    </source>
</evidence>
<dbReference type="Gene3D" id="3.55.40.10">
    <property type="entry name" value="minor pseudopilin epsh domain"/>
    <property type="match status" value="1"/>
</dbReference>
<keyword evidence="10" id="KW-1185">Reference proteome</keyword>
<evidence type="ECO:0000256" key="2">
    <source>
        <dbReference type="ARBA" id="ARBA00022475"/>
    </source>
</evidence>
<comment type="subcellular location">
    <subcellularLocation>
        <location evidence="1">Cell inner membrane</location>
        <topology evidence="1">Single-pass membrane protein</topology>
    </subcellularLocation>
</comment>
<dbReference type="InterPro" id="IPR022346">
    <property type="entry name" value="T2SS_GspH"/>
</dbReference>
<keyword evidence="2" id="KW-1003">Cell membrane</keyword>
<sequence length="110" mass="12113">MISVLSFARSEAIKQRRDIEVVLTPPEYRIIPTADNSDVLRLGELRNIRHNGGSDTLTFTFQALGDADTTTCPSNLCEITISPRQENSDIDPVTLVIRTTGSIRKQEGGP</sequence>
<keyword evidence="3" id="KW-0488">Methylation</keyword>
<evidence type="ECO:0000313" key="10">
    <source>
        <dbReference type="Proteomes" id="UP001165308"/>
    </source>
</evidence>
<keyword evidence="6" id="KW-1133">Transmembrane helix</keyword>
<reference evidence="9" key="1">
    <citation type="submission" date="2022-05" db="EMBL/GenBank/DDBJ databases">
        <title>Halomonas geminus sp. nov. and Halomonas llamarensis sp. nov. isolated from high-altitude salars of the Atacama Desert.</title>
        <authorList>
            <person name="Hintersatz C."/>
            <person name="Rojas L.A."/>
            <person name="Wei T.-S."/>
            <person name="Kutschke S."/>
            <person name="Lehmann F."/>
            <person name="Jain R."/>
            <person name="Pollmann K."/>
        </authorList>
    </citation>
    <scope>NUCLEOTIDE SEQUENCE</scope>
    <source>
        <strain evidence="9">ATCHA</strain>
    </source>
</reference>
<evidence type="ECO:0000256" key="5">
    <source>
        <dbReference type="ARBA" id="ARBA00022692"/>
    </source>
</evidence>
<keyword evidence="5" id="KW-0812">Transmembrane</keyword>
<keyword evidence="4" id="KW-0997">Cell inner membrane</keyword>
<evidence type="ECO:0000256" key="1">
    <source>
        <dbReference type="ARBA" id="ARBA00004377"/>
    </source>
</evidence>
<evidence type="ECO:0000256" key="3">
    <source>
        <dbReference type="ARBA" id="ARBA00022481"/>
    </source>
</evidence>